<reference evidence="1 2" key="1">
    <citation type="journal article" date="2014" name="PLoS Genet.">
        <title>Phylogenetically driven sequencing of extremely halophilic archaea reveals strategies for static and dynamic osmo-response.</title>
        <authorList>
            <person name="Becker E.A."/>
            <person name="Seitzer P.M."/>
            <person name="Tritt A."/>
            <person name="Larsen D."/>
            <person name="Krusor M."/>
            <person name="Yao A.I."/>
            <person name="Wu D."/>
            <person name="Madern D."/>
            <person name="Eisen J.A."/>
            <person name="Darling A.E."/>
            <person name="Facciotti M.T."/>
        </authorList>
    </citation>
    <scope>NUCLEOTIDE SEQUENCE [LARGE SCALE GENOMIC DNA]</scope>
    <source>
        <strain evidence="1 2">JCM 10989</strain>
    </source>
</reference>
<evidence type="ECO:0000313" key="1">
    <source>
        <dbReference type="EMBL" id="ELY96174.1"/>
    </source>
</evidence>
<proteinExistence type="predicted"/>
<sequence>MKKPIQKKRVNQRICLEDTTFHHVTMNSTMRRSMHHLMRVNTTIHQGIALPDQNMTESMWKSDIKRISRTTS</sequence>
<dbReference type="Proteomes" id="UP000011519">
    <property type="component" value="Unassembled WGS sequence"/>
</dbReference>
<keyword evidence="2" id="KW-1185">Reference proteome</keyword>
<organism evidence="1 2">
    <name type="scientific">Natrialba hulunbeirensis JCM 10989</name>
    <dbReference type="NCBI Taxonomy" id="1227493"/>
    <lineage>
        <taxon>Archaea</taxon>
        <taxon>Methanobacteriati</taxon>
        <taxon>Methanobacteriota</taxon>
        <taxon>Stenosarchaea group</taxon>
        <taxon>Halobacteria</taxon>
        <taxon>Halobacteriales</taxon>
        <taxon>Natrialbaceae</taxon>
        <taxon>Natrialba</taxon>
    </lineage>
</organism>
<name>M0ACA6_9EURY</name>
<dbReference type="EMBL" id="AOIM01000002">
    <property type="protein sequence ID" value="ELY96174.1"/>
    <property type="molecule type" value="Genomic_DNA"/>
</dbReference>
<accession>M0ACA6</accession>
<protein>
    <submittedName>
        <fullName evidence="1">Uncharacterized protein</fullName>
    </submittedName>
</protein>
<dbReference type="AlphaFoldDB" id="M0ACA6"/>
<gene>
    <name evidence="1" type="ORF">C483_00070</name>
</gene>
<comment type="caution">
    <text evidence="1">The sequence shown here is derived from an EMBL/GenBank/DDBJ whole genome shotgun (WGS) entry which is preliminary data.</text>
</comment>
<evidence type="ECO:0000313" key="2">
    <source>
        <dbReference type="Proteomes" id="UP000011519"/>
    </source>
</evidence>